<dbReference type="RefSeq" id="WP_062421854.1">
    <property type="nucleotide sequence ID" value="NZ_BBYA01000009.1"/>
</dbReference>
<dbReference type="Proteomes" id="UP000050430">
    <property type="component" value="Unassembled WGS sequence"/>
</dbReference>
<protein>
    <submittedName>
        <fullName evidence="1">Uncharacterized protein</fullName>
    </submittedName>
</protein>
<name>A0A0N8GLT9_9CHLR</name>
<keyword evidence="2" id="KW-1185">Reference proteome</keyword>
<reference evidence="1 2" key="1">
    <citation type="submission" date="2015-07" db="EMBL/GenBank/DDBJ databases">
        <title>Genome sequence of Leptolinea tardivitalis DSM 16556.</title>
        <authorList>
            <person name="Hemp J."/>
            <person name="Ward L.M."/>
            <person name="Pace L.A."/>
            <person name="Fischer W.W."/>
        </authorList>
    </citation>
    <scope>NUCLEOTIDE SEQUENCE [LARGE SCALE GENOMIC DNA]</scope>
    <source>
        <strain evidence="1 2">YMTK-2</strain>
    </source>
</reference>
<comment type="caution">
    <text evidence="1">The sequence shown here is derived from an EMBL/GenBank/DDBJ whole genome shotgun (WGS) entry which is preliminary data.</text>
</comment>
<gene>
    <name evidence="1" type="ORF">ADM99_04315</name>
</gene>
<dbReference type="EMBL" id="LGCK01000006">
    <property type="protein sequence ID" value="KPL73426.1"/>
    <property type="molecule type" value="Genomic_DNA"/>
</dbReference>
<evidence type="ECO:0000313" key="1">
    <source>
        <dbReference type="EMBL" id="KPL73426.1"/>
    </source>
</evidence>
<dbReference type="OrthoDB" id="165356at2"/>
<sequence length="68" mass="8079">MIKLDLSVDDIRILVDLLDTAISEIRMEIMQTDNRDYRKMLQTREAILKNLHLELTEKLPEKLIKEIV</sequence>
<organism evidence="1 2">
    <name type="scientific">Leptolinea tardivitalis</name>
    <dbReference type="NCBI Taxonomy" id="229920"/>
    <lineage>
        <taxon>Bacteria</taxon>
        <taxon>Bacillati</taxon>
        <taxon>Chloroflexota</taxon>
        <taxon>Anaerolineae</taxon>
        <taxon>Anaerolineales</taxon>
        <taxon>Anaerolineaceae</taxon>
        <taxon>Leptolinea</taxon>
    </lineage>
</organism>
<proteinExistence type="predicted"/>
<dbReference type="AlphaFoldDB" id="A0A0N8GLT9"/>
<dbReference type="STRING" id="229920.ADM99_04315"/>
<evidence type="ECO:0000313" key="2">
    <source>
        <dbReference type="Proteomes" id="UP000050430"/>
    </source>
</evidence>
<accession>A0A0N8GLT9</accession>